<evidence type="ECO:0000313" key="2">
    <source>
        <dbReference type="Proteomes" id="UP000465221"/>
    </source>
</evidence>
<comment type="caution">
    <text evidence="1">The sequence shown here is derived from an EMBL/GenBank/DDBJ whole genome shotgun (WGS) entry which is preliminary data.</text>
</comment>
<dbReference type="EMBL" id="BLKC01000022">
    <property type="protein sequence ID" value="GFF34150.1"/>
    <property type="molecule type" value="Genomic_DNA"/>
</dbReference>
<gene>
    <name evidence="1" type="ORF">IFM46972_04137</name>
</gene>
<evidence type="ECO:0000313" key="1">
    <source>
        <dbReference type="EMBL" id="GFF34150.1"/>
    </source>
</evidence>
<dbReference type="CDD" id="cd00882">
    <property type="entry name" value="Ras_like_GTPase"/>
    <property type="match status" value="1"/>
</dbReference>
<dbReference type="InterPro" id="IPR027417">
    <property type="entry name" value="P-loop_NTPase"/>
</dbReference>
<organism evidence="1 2">
    <name type="scientific">Aspergillus udagawae</name>
    <dbReference type="NCBI Taxonomy" id="91492"/>
    <lineage>
        <taxon>Eukaryota</taxon>
        <taxon>Fungi</taxon>
        <taxon>Dikarya</taxon>
        <taxon>Ascomycota</taxon>
        <taxon>Pezizomycotina</taxon>
        <taxon>Eurotiomycetes</taxon>
        <taxon>Eurotiomycetidae</taxon>
        <taxon>Eurotiales</taxon>
        <taxon>Aspergillaceae</taxon>
        <taxon>Aspergillus</taxon>
        <taxon>Aspergillus subgen. Fumigati</taxon>
    </lineage>
</organism>
<dbReference type="AlphaFoldDB" id="A0A8H3NQA5"/>
<accession>A0A8H3NQA5</accession>
<proteinExistence type="predicted"/>
<reference evidence="1 2" key="1">
    <citation type="submission" date="2020-01" db="EMBL/GenBank/DDBJ databases">
        <title>Draft genome sequence of Aspergillus udagawae IFM 46972.</title>
        <authorList>
            <person name="Takahashi H."/>
            <person name="Yaguchi T."/>
        </authorList>
    </citation>
    <scope>NUCLEOTIDE SEQUENCE [LARGE SCALE GENOMIC DNA]</scope>
    <source>
        <strain evidence="1 2">IFM 46972</strain>
    </source>
</reference>
<dbReference type="Proteomes" id="UP000465221">
    <property type="component" value="Unassembled WGS sequence"/>
</dbReference>
<dbReference type="SUPFAM" id="SSF52540">
    <property type="entry name" value="P-loop containing nucleoside triphosphate hydrolases"/>
    <property type="match status" value="1"/>
</dbReference>
<sequence length="238" mass="26114">MASGSPPPRMKVVVGGVDSGGKSRLLSVLIKVAEDRVNGTTSVPLENTIYEIETNSKDPRYAKRFEFWEDSKNAQDRGALNFGHLRIMKSLVDIALICFPLDAMAQDSDLGHSLEERISARIDDMIAGMEIADRCCKPRKNPAVFLVGSRSDLLGGDAVDPSRRKNALCHRIIKQLVAKSGVHGYFECSAATGTGVGELLDAMVDATLHPPKKRLELPKHLSIAAKRTRQRTRHCIIL</sequence>
<dbReference type="Gene3D" id="3.40.50.300">
    <property type="entry name" value="P-loop containing nucleotide triphosphate hydrolases"/>
    <property type="match status" value="1"/>
</dbReference>
<dbReference type="PRINTS" id="PR00449">
    <property type="entry name" value="RASTRNSFRMNG"/>
</dbReference>
<protein>
    <submittedName>
        <fullName evidence="1">Uncharacterized protein</fullName>
    </submittedName>
</protein>
<name>A0A8H3NQA5_9EURO</name>